<keyword evidence="1" id="KW-0732">Signal</keyword>
<sequence length="272" mass="31336">MMIWITHLIALVALNAPLASLAFSSHPIGSTPSRLPTTHQNTWLEAVRSADKHPTDGDNNLSVSAIPERTKSKHLERRKKEWISRSVRYYSTVMREEQRRRNGQLKVDLEQEIKVENKFVEMATKHYFAIRKVKNGELKHAERLYRRIINELSTEDEGHCDHAKLAVSTLLLSLLLQRMGDVKGTRSVFLNFFRLITLSQEEDEDVECACSAKVLQAFGLFEMKQGNTFKSLELVTRAVKLDKTLAPVLLWKQFRDVDARLGRKQKIAEIQR</sequence>
<protein>
    <submittedName>
        <fullName evidence="2">Uncharacterized protein</fullName>
    </submittedName>
</protein>
<reference evidence="2" key="1">
    <citation type="submission" date="2021-01" db="EMBL/GenBank/DDBJ databases">
        <authorList>
            <person name="Corre E."/>
            <person name="Pelletier E."/>
            <person name="Niang G."/>
            <person name="Scheremetjew M."/>
            <person name="Finn R."/>
            <person name="Kale V."/>
            <person name="Holt S."/>
            <person name="Cochrane G."/>
            <person name="Meng A."/>
            <person name="Brown T."/>
            <person name="Cohen L."/>
        </authorList>
    </citation>
    <scope>NUCLEOTIDE SEQUENCE</scope>
    <source>
        <strain evidence="2">CCMP2084</strain>
    </source>
</reference>
<evidence type="ECO:0000313" key="2">
    <source>
        <dbReference type="EMBL" id="CAD9813202.1"/>
    </source>
</evidence>
<gene>
    <name evidence="2" type="ORF">ASEP1449_LOCUS5027</name>
</gene>
<evidence type="ECO:0000256" key="1">
    <source>
        <dbReference type="SAM" id="SignalP"/>
    </source>
</evidence>
<dbReference type="AlphaFoldDB" id="A0A7S2U9U7"/>
<proteinExistence type="predicted"/>
<feature type="signal peptide" evidence="1">
    <location>
        <begin position="1"/>
        <end position="22"/>
    </location>
</feature>
<organism evidence="2">
    <name type="scientific">Attheya septentrionalis</name>
    <dbReference type="NCBI Taxonomy" id="420275"/>
    <lineage>
        <taxon>Eukaryota</taxon>
        <taxon>Sar</taxon>
        <taxon>Stramenopiles</taxon>
        <taxon>Ochrophyta</taxon>
        <taxon>Bacillariophyta</taxon>
        <taxon>Coscinodiscophyceae</taxon>
        <taxon>Chaetocerotophycidae</taxon>
        <taxon>Chaetocerotales</taxon>
        <taxon>Attheyaceae</taxon>
        <taxon>Attheya</taxon>
    </lineage>
</organism>
<accession>A0A7S2U9U7</accession>
<feature type="chain" id="PRO_5031445591" evidence="1">
    <location>
        <begin position="23"/>
        <end position="272"/>
    </location>
</feature>
<name>A0A7S2U9U7_9STRA</name>
<dbReference type="EMBL" id="HBHQ01007464">
    <property type="protein sequence ID" value="CAD9813202.1"/>
    <property type="molecule type" value="Transcribed_RNA"/>
</dbReference>